<dbReference type="Proteomes" id="UP000304864">
    <property type="component" value="Chromosome"/>
</dbReference>
<dbReference type="GO" id="GO:0015990">
    <property type="term" value="P:electron transport coupled proton transport"/>
    <property type="evidence" value="ECO:0007669"/>
    <property type="project" value="TreeGrafter"/>
</dbReference>
<dbReference type="GO" id="GO:0003954">
    <property type="term" value="F:NADH dehydrogenase activity"/>
    <property type="evidence" value="ECO:0007669"/>
    <property type="project" value="TreeGrafter"/>
</dbReference>
<keyword evidence="3 6" id="KW-1133">Transmembrane helix</keyword>
<evidence type="ECO:0000313" key="10">
    <source>
        <dbReference type="Proteomes" id="UP000304864"/>
    </source>
</evidence>
<evidence type="ECO:0000256" key="3">
    <source>
        <dbReference type="ARBA" id="ARBA00022989"/>
    </source>
</evidence>
<feature type="domain" description="NADH-Ubiquinone oxidoreductase (complex I) chain 5 N-terminal" evidence="8">
    <location>
        <begin position="44"/>
        <end position="83"/>
    </location>
</feature>
<name>A0A4P9K9U9_9GAMM</name>
<keyword evidence="10" id="KW-1185">Reference proteome</keyword>
<dbReference type="InterPro" id="IPR001750">
    <property type="entry name" value="ND/Mrp_TM"/>
</dbReference>
<feature type="transmembrane region" description="Helical" evidence="6">
    <location>
        <begin position="12"/>
        <end position="30"/>
    </location>
</feature>
<dbReference type="GO" id="GO:0042773">
    <property type="term" value="P:ATP synthesis coupled electron transport"/>
    <property type="evidence" value="ECO:0007669"/>
    <property type="project" value="InterPro"/>
</dbReference>
<accession>A0A4P9K9U9</accession>
<reference evidence="9 10" key="1">
    <citation type="submission" date="2019-05" db="EMBL/GenBank/DDBJ databases">
        <title>Thiomicrorhabdus sediminis sp. nov, a novel sulfur-oxidizing bacterium isolated from coastal sediment.</title>
        <authorList>
            <person name="Liu X."/>
        </authorList>
    </citation>
    <scope>NUCLEOTIDE SEQUENCE [LARGE SCALE GENOMIC DNA]</scope>
    <source>
        <strain evidence="9 10">G1</strain>
    </source>
</reference>
<comment type="subcellular location">
    <subcellularLocation>
        <location evidence="1">Endomembrane system</location>
        <topology evidence="1">Multi-pass membrane protein</topology>
    </subcellularLocation>
    <subcellularLocation>
        <location evidence="5">Membrane</location>
        <topology evidence="5">Multi-pass membrane protein</topology>
    </subcellularLocation>
</comment>
<evidence type="ECO:0000256" key="5">
    <source>
        <dbReference type="RuleBase" id="RU000320"/>
    </source>
</evidence>
<feature type="transmembrane region" description="Helical" evidence="6">
    <location>
        <begin position="221"/>
        <end position="242"/>
    </location>
</feature>
<feature type="transmembrane region" description="Helical" evidence="6">
    <location>
        <begin position="385"/>
        <end position="405"/>
    </location>
</feature>
<feature type="transmembrane region" description="Helical" evidence="6">
    <location>
        <begin position="352"/>
        <end position="373"/>
    </location>
</feature>
<dbReference type="InterPro" id="IPR003945">
    <property type="entry name" value="NU5C-like"/>
</dbReference>
<feature type="transmembrane region" description="Helical" evidence="6">
    <location>
        <begin position="132"/>
        <end position="155"/>
    </location>
</feature>
<dbReference type="Pfam" id="PF00662">
    <property type="entry name" value="Proton_antipo_N"/>
    <property type="match status" value="1"/>
</dbReference>
<feature type="transmembrane region" description="Helical" evidence="6">
    <location>
        <begin position="452"/>
        <end position="476"/>
    </location>
</feature>
<dbReference type="OrthoDB" id="9811798at2"/>
<proteinExistence type="predicted"/>
<evidence type="ECO:0000256" key="2">
    <source>
        <dbReference type="ARBA" id="ARBA00022692"/>
    </source>
</evidence>
<feature type="transmembrane region" description="Helical" evidence="6">
    <location>
        <begin position="289"/>
        <end position="310"/>
    </location>
</feature>
<feature type="transmembrane region" description="Helical" evidence="6">
    <location>
        <begin position="80"/>
        <end position="97"/>
    </location>
</feature>
<feature type="transmembrane region" description="Helical" evidence="6">
    <location>
        <begin position="103"/>
        <end position="120"/>
    </location>
</feature>
<evidence type="ECO:0000259" key="8">
    <source>
        <dbReference type="Pfam" id="PF00662"/>
    </source>
</evidence>
<evidence type="ECO:0000256" key="1">
    <source>
        <dbReference type="ARBA" id="ARBA00004127"/>
    </source>
</evidence>
<keyword evidence="4 6" id="KW-0472">Membrane</keyword>
<dbReference type="Pfam" id="PF00361">
    <property type="entry name" value="Proton_antipo_M"/>
    <property type="match status" value="1"/>
</dbReference>
<dbReference type="GO" id="GO:0012505">
    <property type="term" value="C:endomembrane system"/>
    <property type="evidence" value="ECO:0007669"/>
    <property type="project" value="UniProtKB-SubCell"/>
</dbReference>
<dbReference type="GO" id="GO:0008137">
    <property type="term" value="F:NADH dehydrogenase (ubiquinone) activity"/>
    <property type="evidence" value="ECO:0007669"/>
    <property type="project" value="InterPro"/>
</dbReference>
<dbReference type="AlphaFoldDB" id="A0A4P9K9U9"/>
<feature type="transmembrane region" description="Helical" evidence="6">
    <location>
        <begin position="248"/>
        <end position="268"/>
    </location>
</feature>
<gene>
    <name evidence="9" type="ORF">FE785_04560</name>
</gene>
<dbReference type="InterPro" id="IPR001516">
    <property type="entry name" value="Proton_antipo_N"/>
</dbReference>
<evidence type="ECO:0000313" key="9">
    <source>
        <dbReference type="EMBL" id="QCU91117.1"/>
    </source>
</evidence>
<dbReference type="KEGG" id="thig:FE785_04560"/>
<feature type="domain" description="NADH:quinone oxidoreductase/Mrp antiporter transmembrane" evidence="7">
    <location>
        <begin position="99"/>
        <end position="379"/>
    </location>
</feature>
<feature type="transmembrane region" description="Helical" evidence="6">
    <location>
        <begin position="50"/>
        <end position="68"/>
    </location>
</feature>
<dbReference type="PRINTS" id="PR01434">
    <property type="entry name" value="NADHDHGNASE5"/>
</dbReference>
<dbReference type="PANTHER" id="PTHR42829:SF1">
    <property type="entry name" value="INORGANIC CARBON TRANSPORTER SUBUNIT DABB-RELATED"/>
    <property type="match status" value="1"/>
</dbReference>
<organism evidence="9 10">
    <name type="scientific">Thiomicrorhabdus sediminis</name>
    <dbReference type="NCBI Taxonomy" id="2580412"/>
    <lineage>
        <taxon>Bacteria</taxon>
        <taxon>Pseudomonadati</taxon>
        <taxon>Pseudomonadota</taxon>
        <taxon>Gammaproteobacteria</taxon>
        <taxon>Thiotrichales</taxon>
        <taxon>Piscirickettsiaceae</taxon>
        <taxon>Thiomicrorhabdus</taxon>
    </lineage>
</organism>
<protein>
    <submittedName>
        <fullName evidence="9">NADH-quinone oxidoreductase subunit L</fullName>
    </submittedName>
</protein>
<dbReference type="EMBL" id="CP040602">
    <property type="protein sequence ID" value="QCU91117.1"/>
    <property type="molecule type" value="Genomic_DNA"/>
</dbReference>
<keyword evidence="2 5" id="KW-0812">Transmembrane</keyword>
<evidence type="ECO:0000256" key="4">
    <source>
        <dbReference type="ARBA" id="ARBA00023136"/>
    </source>
</evidence>
<dbReference type="GO" id="GO:0016020">
    <property type="term" value="C:membrane"/>
    <property type="evidence" value="ECO:0007669"/>
    <property type="project" value="UniProtKB-SubCell"/>
</dbReference>
<feature type="transmembrane region" description="Helical" evidence="6">
    <location>
        <begin position="411"/>
        <end position="431"/>
    </location>
</feature>
<sequence>MGRAVSQISIGIATLTFVIAVVLFALNVSGAPNAVYSWGSNWGSMMFDPLSTLMAMVISGISLIVRVYSVRYMAEEAGYGRFFVLLDLMAASLILMVAAGDLIMLLVAWHLVGVILYFLLGHDNRSHSAFRYSFWTFITYRFGDVPMVIAAVLLFQATGSWSLNVIFDFVAQNPDATTYFGLSLTETVSSLIAVSAFARSAQFILHIWLPYTMEGPTPVSALMHAGIVNAGGIIINRFAPIFVHTNDILHWLFIVGLITAVIGSVLMLSQSDIKKALGYSTMGQMGFMIMEVGLGAFSLAIFHLIAHGLFKGTLFLSAGNVIGEARNNDGIPKDDLYTFIVERRSPKVRQPWLIMAMITLIVPVVVLFAAHYFVSADFIQKQGAIILLFFGWVTGAQLLFSTYSMRSSNPWRLIALIVFSFIVVVIGYTVISHAFDSFLYPDQQFGDQLYAAAGIDLGWFITLISVLAIIIIIGWLRVYYTHSTYANKSSKQSHVWMNFYALVSREFYMTDLFASLNRKLLALAAKLNVWFKWC</sequence>
<dbReference type="PANTHER" id="PTHR42829">
    <property type="entry name" value="NADH-UBIQUINONE OXIDOREDUCTASE CHAIN 5"/>
    <property type="match status" value="1"/>
</dbReference>
<evidence type="ECO:0000256" key="6">
    <source>
        <dbReference type="SAM" id="Phobius"/>
    </source>
</evidence>
<evidence type="ECO:0000259" key="7">
    <source>
        <dbReference type="Pfam" id="PF00361"/>
    </source>
</evidence>